<dbReference type="PANTHER" id="PTHR30540">
    <property type="entry name" value="OSMOTIC STRESS POTASSIUM TRANSPORTER"/>
    <property type="match status" value="1"/>
</dbReference>
<comment type="function">
    <text evidence="15">Potassium transporter.</text>
</comment>
<evidence type="ECO:0000256" key="1">
    <source>
        <dbReference type="ARBA" id="ARBA00004651"/>
    </source>
</evidence>
<dbReference type="Pfam" id="PF02338">
    <property type="entry name" value="OTU"/>
    <property type="match status" value="1"/>
</dbReference>
<evidence type="ECO:0000256" key="8">
    <source>
        <dbReference type="ARBA" id="ARBA00022806"/>
    </source>
</evidence>
<evidence type="ECO:0000256" key="15">
    <source>
        <dbReference type="RuleBase" id="RU321113"/>
    </source>
</evidence>
<dbReference type="Gene3D" id="3.30.60.220">
    <property type="match status" value="1"/>
</dbReference>
<comment type="caution">
    <text evidence="21">The sequence shown here is derived from an EMBL/GenBank/DDBJ whole genome shotgun (WGS) entry which is preliminary data.</text>
</comment>
<feature type="transmembrane region" description="Helical" evidence="15">
    <location>
        <begin position="690"/>
        <end position="710"/>
    </location>
</feature>
<feature type="compositionally biased region" description="Low complexity" evidence="16">
    <location>
        <begin position="2303"/>
        <end position="2314"/>
    </location>
</feature>
<feature type="transmembrane region" description="Helical" evidence="15">
    <location>
        <begin position="815"/>
        <end position="835"/>
    </location>
</feature>
<dbReference type="CDD" id="cd18787">
    <property type="entry name" value="SF2_C_DEAD"/>
    <property type="match status" value="1"/>
</dbReference>
<dbReference type="PROSITE" id="PS51195">
    <property type="entry name" value="Q_MOTIF"/>
    <property type="match status" value="1"/>
</dbReference>
<evidence type="ECO:0000256" key="2">
    <source>
        <dbReference type="ARBA" id="ARBA00008440"/>
    </source>
</evidence>
<feature type="transmembrane region" description="Helical" evidence="15">
    <location>
        <begin position="778"/>
        <end position="795"/>
    </location>
</feature>
<dbReference type="CDD" id="cd06174">
    <property type="entry name" value="MFS"/>
    <property type="match status" value="1"/>
</dbReference>
<feature type="transmembrane region" description="Helical" evidence="15">
    <location>
        <begin position="455"/>
        <end position="478"/>
    </location>
</feature>
<gene>
    <name evidence="21" type="ORF">HID58_095826</name>
</gene>
<feature type="domain" description="Helicase ATP-binding" evidence="18">
    <location>
        <begin position="1342"/>
        <end position="1434"/>
    </location>
</feature>
<dbReference type="PROSITE" id="PS50802">
    <property type="entry name" value="OTU"/>
    <property type="match status" value="1"/>
</dbReference>
<organism evidence="21 22">
    <name type="scientific">Brassica napus</name>
    <name type="common">Rape</name>
    <dbReference type="NCBI Taxonomy" id="3708"/>
    <lineage>
        <taxon>Eukaryota</taxon>
        <taxon>Viridiplantae</taxon>
        <taxon>Streptophyta</taxon>
        <taxon>Embryophyta</taxon>
        <taxon>Tracheophyta</taxon>
        <taxon>Spermatophyta</taxon>
        <taxon>Magnoliopsida</taxon>
        <taxon>eudicotyledons</taxon>
        <taxon>Gunneridae</taxon>
        <taxon>Pentapetalae</taxon>
        <taxon>rosids</taxon>
        <taxon>malvids</taxon>
        <taxon>Brassicales</taxon>
        <taxon>Brassicaceae</taxon>
        <taxon>Brassiceae</taxon>
        <taxon>Brassica</taxon>
    </lineage>
</organism>
<dbReference type="InterPro" id="IPR014014">
    <property type="entry name" value="RNA_helicase_DEAD_Q_motif"/>
</dbReference>
<dbReference type="Gene3D" id="3.40.50.300">
    <property type="entry name" value="P-loop containing nucleotide triphosphate hydrolases"/>
    <property type="match status" value="4"/>
</dbReference>
<feature type="transmembrane region" description="Helical" evidence="15">
    <location>
        <begin position="722"/>
        <end position="744"/>
    </location>
</feature>
<dbReference type="SUPFAM" id="SSF143517">
    <property type="entry name" value="TRCF domain-like"/>
    <property type="match status" value="1"/>
</dbReference>
<dbReference type="InterPro" id="IPR037235">
    <property type="entry name" value="TRCF-like_C_D7"/>
</dbReference>
<keyword evidence="12 15" id="KW-0406">Ion transport</keyword>
<dbReference type="SMART" id="SM00487">
    <property type="entry name" value="DEXDc"/>
    <property type="match status" value="1"/>
</dbReference>
<keyword evidence="9" id="KW-0067">ATP-binding</keyword>
<comment type="similarity">
    <text evidence="2 15">Belongs to the HAK/KUP transporter (TC 2.A.72.3) family.</text>
</comment>
<feature type="transmembrane region" description="Helical" evidence="15">
    <location>
        <begin position="572"/>
        <end position="590"/>
    </location>
</feature>
<evidence type="ECO:0000256" key="5">
    <source>
        <dbReference type="ARBA" id="ARBA00022692"/>
    </source>
</evidence>
<feature type="transmembrane region" description="Helical" evidence="15">
    <location>
        <begin position="365"/>
        <end position="387"/>
    </location>
</feature>
<proteinExistence type="inferred from homology"/>
<evidence type="ECO:0000256" key="7">
    <source>
        <dbReference type="ARBA" id="ARBA00022801"/>
    </source>
</evidence>
<keyword evidence="7" id="KW-0378">Hydrolase</keyword>
<dbReference type="Pfam" id="PF02705">
    <property type="entry name" value="K_trans"/>
    <property type="match status" value="1"/>
</dbReference>
<evidence type="ECO:0000256" key="10">
    <source>
        <dbReference type="ARBA" id="ARBA00022958"/>
    </source>
</evidence>
<dbReference type="EMBL" id="JAGKQM010002198">
    <property type="protein sequence ID" value="KAH0850050.1"/>
    <property type="molecule type" value="Genomic_DNA"/>
</dbReference>
<feature type="transmembrane region" description="Helical" evidence="15">
    <location>
        <begin position="602"/>
        <end position="622"/>
    </location>
</feature>
<feature type="transmembrane region" description="Helical" evidence="15">
    <location>
        <begin position="642"/>
        <end position="669"/>
    </location>
</feature>
<dbReference type="Pfam" id="PF00270">
    <property type="entry name" value="DEAD"/>
    <property type="match status" value="2"/>
</dbReference>
<evidence type="ECO:0000256" key="3">
    <source>
        <dbReference type="ARBA" id="ARBA00022448"/>
    </source>
</evidence>
<dbReference type="InterPro" id="IPR014001">
    <property type="entry name" value="Helicase_ATP-bd"/>
</dbReference>
<feature type="domain" description="Helicase C-terminal" evidence="19">
    <location>
        <begin position="2133"/>
        <end position="2284"/>
    </location>
</feature>
<evidence type="ECO:0000256" key="11">
    <source>
        <dbReference type="ARBA" id="ARBA00022989"/>
    </source>
</evidence>
<dbReference type="CDD" id="cd22751">
    <property type="entry name" value="OTU_plant_OTU9-like"/>
    <property type="match status" value="1"/>
</dbReference>
<keyword evidence="10 15" id="KW-0630">Potassium</keyword>
<keyword evidence="13 15" id="KW-0472">Membrane</keyword>
<dbReference type="NCBIfam" id="TIGR00794">
    <property type="entry name" value="kup"/>
    <property type="match status" value="1"/>
</dbReference>
<dbReference type="SMART" id="SM00490">
    <property type="entry name" value="HELICc"/>
    <property type="match status" value="2"/>
</dbReference>
<evidence type="ECO:0000256" key="14">
    <source>
        <dbReference type="PROSITE-ProRule" id="PRU00552"/>
    </source>
</evidence>
<dbReference type="InterPro" id="IPR027417">
    <property type="entry name" value="P-loop_NTPase"/>
</dbReference>
<evidence type="ECO:0000256" key="9">
    <source>
        <dbReference type="ARBA" id="ARBA00022840"/>
    </source>
</evidence>
<evidence type="ECO:0000259" key="19">
    <source>
        <dbReference type="PROSITE" id="PS51194"/>
    </source>
</evidence>
<evidence type="ECO:0000313" key="21">
    <source>
        <dbReference type="EMBL" id="KAH0850050.1"/>
    </source>
</evidence>
<evidence type="ECO:0000256" key="13">
    <source>
        <dbReference type="ARBA" id="ARBA00023136"/>
    </source>
</evidence>
<sequence length="2519" mass="282413">MGEAGDKTVNGVEIFVEHKSTLGSSIELRNVSQLLLLETVREKQQQPRYKGRAEPAVAWWMRRTRDLDLRRRLSVSEAVRFRRRERVFKSVELEEDVECQVTEGLVNGVGINGEDVEEVKEGCVEVASGVYALVKIQAKARGTFAVLKVSGDEMGECSRLGVAKSFLDAFIVWLKNLREKQLGPIIDVGLDGKMSRGVNHVNHVSQLAAEIKGRRRIGRVVSGGGGQAVCTKPAKDETRLGISTNRWCACGIIQNKEEEAGYYLEMMMDEEEGRRRERLVGKLLVMASGKFAFVCPINQYTTKAMEYYSGVSPPRNPSQLSWAGNLILAYQSFGVVYGDLCTSPLYVFPNTFIGKLHKQHHDEEAVFGVFSLIFWTLTLIPLLKYLLVLLNAHDNGQGGTFALYSLLCRHAKLSLLPNQQAADEELSTYKSDPSTDTATSSPFKRIFEKHKRLRTVLLLLVLSAAAMVIGNGVLTPAISVLSSMSGLQATEKKSTDGELLLLACVILVGLFAFQHSGTHRVAFMFAPIVIIWLISILFIGFYNIIHWNPKIIYAISPLYIIKFFRVTGQDGWISLGGVLLSVTGTEAMFSNLGHFSSVSIRLAFAFLVYPCLVVQYMGQAAFLSKNLGSIPNSFYSSVPDPVFWPVFVIATLAAIVGSQAVITATFSIIKQCHALGCFPRVKVVHTSKHGHMYIPEINWILMILTLAITIGFRDTTLIGNAYGLACMMVMFITTFLMALVIVVVWGKSCFLAALFLGTLWIIEGAYLSAALMKLPQGGWVSLVLAFIFMTAMYVWHYGSRRKYSFDLHNKVSLKWLLGLGPSLGIVRVPGIGLVYSELATGVPAIFSHFVTNIPAFHKVVVFVCVKSVPVPHVLPEERFLVGRVCPKPYRMYRCIVRYGYKDIQREDGDFENQLIQSIAEFIQMEAGDLQSSASDSHKTSLSNSILTVSEVEEYDETGRQSSKSMTLQSLRSVYEEEYQQGGQVRRRRVRFGLTQASRGMEGSVREELMDLIGAKEAGVAYVMGHSYVKARKSSSWLKKQTIDIGYSFLRKNCRGPAVALNIPHISLIEVGMVYYYCIVLRHEVSLSPQRGPHQFPKENVTLCEPILSSLSGSLCIILFLFLNLCSEEVNDDILAPPKSGLDYHHTPLAVSSLSATAAKPTTATRWREKHELAESDSISILNERIRRDLGKRETARPAMDSKEAEKYIQMVKEQQERGLQKLKGVRPGSDGGFSYKVDPYTLLSGDYVYADGMAKLPLKQASRLLYRYNLPNESKRPRTLSRLSDTSVWERRKTKGKVAIQKMVVDLMELYLHRLRQKRFPYPKNPVMADFAAQFPYNATPDQQQTKAEKEAYLEMIKHGHLNIIVGTHSLLGSRVVYSNLGLLVVDEEQRFGVKQKEKIASFKTSVDVLTLSATPIPRTLYLALTGFRDASLISTPPPERIPIKTHLSSFRKEKVIKAIKNELNRGGQVFYVLPRIKGLEEVMDFLEEAFPDIDIAMAHGKQYSKQLEETMERFAQGKIKILICTNIVESGLDIQNANTIIIQDVQQFGLAQLYQLRGRVGRADKEAHAYLFYPDKSLLSDQALERLSALEECRELGQGFQLAEKDMGIRGFGTIFGEQQTGDVGNVGIDLFFEMLFESLSKVEELRIFSVPYNLVKIDININPRLPSEYVNYLENPMEIINEAEKAAEKDMWSLMQFTENLRRQYGKEPYSMEIILKKLYVRRMAADLGVNRIYASGKMVVMKTNMSKKVFKLITDSMTCDVYRSSLIYEGDQIMAELLLELPREQLLNWMFQCFMNEDSCVPYLSDGGIKQKSIDQRSPLPGEPKCVICCRYGEYICDETNDDICSLECKQTLLKKTRVFPATDECFYVGSSSTDYYSLRLRSKLDIHVQGAAVPPPVLSFTSCGLPPKLLLNLETAGYDFPTPIQMQAVPAALSGSSLLASAHTGSGKTASFLVPIVSRCARFRSEHPSSDPRNPLALVLAPTRELCVQVEAQAKMLGKGLPFKTALVVGGDPMSGQLYRIHQGVELIIGTPGRLVDLLAKHTIELEDVMMFVLDEVDCMLQRGFIDQVMQIFRALSQPQVLLFSATVSREVEKVGGSLAKEMILVSIGKPNTPSKAVKQLAIWVDAKQKKQKLFEILTSQNHFKPPAVVYVSSRAGADLLANAITVVTGIKALSIHGEKPMRERRDVMESFLGGEVPLLVSTGVLGRGVDLLVVRQVIVFDMPNTIKEYIHVIGRASRMGDQGSAILFVNEESKHLFPDLVVALKSCGAAIPKQLTSLTSSREMHSNKKRRKKKMMGDSSSSTSWSSQTDTQDDRMIALMLSEEYTKLDGAVGRRLSNLAPVPHVPRINSYIPNLNDATLDHQRLLQRLNVYGLCELKVSGDGNCQFRALSDQLYRSSEYHKQVRGEVVKQLKDNRTIYESYVPMKYKRYYKRMAKLGEWGDHITLQAAADRFAAKICLLTSFRDTCFIEIMPQDQAPKRELWLSFWSEVHYNSLYDNQAVPVQQKPKRKHWLF</sequence>
<feature type="transmembrane region" description="Helical" evidence="15">
    <location>
        <begin position="498"/>
        <end position="514"/>
    </location>
</feature>
<evidence type="ECO:0000256" key="6">
    <source>
        <dbReference type="ARBA" id="ARBA00022741"/>
    </source>
</evidence>
<keyword evidence="8" id="KW-0347">Helicase</keyword>
<feature type="domain" description="OTU" evidence="17">
    <location>
        <begin position="2379"/>
        <end position="2503"/>
    </location>
</feature>
<dbReference type="PANTHER" id="PTHR30540:SF83">
    <property type="entry name" value="K+ POTASSIUM TRANSPORTER"/>
    <property type="match status" value="1"/>
</dbReference>
<keyword evidence="22" id="KW-1185">Reference proteome</keyword>
<dbReference type="InterPro" id="IPR053952">
    <property type="entry name" value="K_trans_C"/>
</dbReference>
<evidence type="ECO:0000259" key="18">
    <source>
        <dbReference type="PROSITE" id="PS51192"/>
    </source>
</evidence>
<dbReference type="PROSITE" id="PS51194">
    <property type="entry name" value="HELICASE_CTER"/>
    <property type="match status" value="2"/>
</dbReference>
<evidence type="ECO:0000259" key="20">
    <source>
        <dbReference type="PROSITE" id="PS51195"/>
    </source>
</evidence>
<dbReference type="InterPro" id="IPR038765">
    <property type="entry name" value="Papain-like_cys_pep_sf"/>
</dbReference>
<dbReference type="Pfam" id="PF00271">
    <property type="entry name" value="Helicase_C"/>
    <property type="match status" value="2"/>
</dbReference>
<comment type="subcellular location">
    <subcellularLocation>
        <location evidence="1">Cell membrane</location>
        <topology evidence="1">Multi-pass membrane protein</topology>
    </subcellularLocation>
    <subcellularLocation>
        <location evidence="15">Membrane</location>
        <topology evidence="15">Multi-pass membrane protein</topology>
    </subcellularLocation>
</comment>
<feature type="domain" description="Helicase ATP-binding" evidence="18">
    <location>
        <begin position="1933"/>
        <end position="2110"/>
    </location>
</feature>
<dbReference type="InterPro" id="IPR011545">
    <property type="entry name" value="DEAD/DEAH_box_helicase_dom"/>
</dbReference>
<dbReference type="PROSITE" id="PS51192">
    <property type="entry name" value="HELICASE_ATP_BIND_1"/>
    <property type="match status" value="2"/>
</dbReference>
<feature type="region of interest" description="Disordered" evidence="16">
    <location>
        <begin position="2283"/>
        <end position="2314"/>
    </location>
</feature>
<keyword evidence="4 15" id="KW-0633">Potassium transport</keyword>
<feature type="domain" description="DEAD-box RNA helicase Q" evidence="20">
    <location>
        <begin position="1902"/>
        <end position="1930"/>
    </location>
</feature>
<keyword evidence="11 15" id="KW-1133">Transmembrane helix</keyword>
<evidence type="ECO:0000256" key="12">
    <source>
        <dbReference type="ARBA" id="ARBA00023065"/>
    </source>
</evidence>
<evidence type="ECO:0000256" key="4">
    <source>
        <dbReference type="ARBA" id="ARBA00022538"/>
    </source>
</evidence>
<accession>A0ABQ7X4M1</accession>
<keyword evidence="6" id="KW-0547">Nucleotide-binding</keyword>
<dbReference type="SUPFAM" id="SSF54001">
    <property type="entry name" value="Cysteine proteinases"/>
    <property type="match status" value="1"/>
</dbReference>
<dbReference type="InterPro" id="IPR053951">
    <property type="entry name" value="K_trans_N"/>
</dbReference>
<feature type="short sequence motif" description="Q motif" evidence="14">
    <location>
        <begin position="1902"/>
        <end position="1930"/>
    </location>
</feature>
<dbReference type="InterPro" id="IPR001650">
    <property type="entry name" value="Helicase_C-like"/>
</dbReference>
<reference evidence="21 22" key="1">
    <citation type="submission" date="2021-05" db="EMBL/GenBank/DDBJ databases">
        <title>Genome Assembly of Synthetic Allotetraploid Brassica napus Reveals Homoeologous Exchanges between Subgenomes.</title>
        <authorList>
            <person name="Davis J.T."/>
        </authorList>
    </citation>
    <scope>NUCLEOTIDE SEQUENCE [LARGE SCALE GENOMIC DNA]</scope>
    <source>
        <strain evidence="22">cv. Da-Ae</strain>
        <tissue evidence="21">Seedling</tissue>
    </source>
</reference>
<evidence type="ECO:0000313" key="22">
    <source>
        <dbReference type="Proteomes" id="UP000824890"/>
    </source>
</evidence>
<dbReference type="Gene3D" id="3.90.1150.50">
    <property type="entry name" value="Transcription-repair-coupling factor, D7 domain"/>
    <property type="match status" value="1"/>
</dbReference>
<dbReference type="CDD" id="cd23022">
    <property type="entry name" value="zf-HIT_DDX59"/>
    <property type="match status" value="1"/>
</dbReference>
<protein>
    <recommendedName>
        <fullName evidence="15">Potassium transporter</fullName>
    </recommendedName>
</protein>
<evidence type="ECO:0000259" key="17">
    <source>
        <dbReference type="PROSITE" id="PS50802"/>
    </source>
</evidence>
<dbReference type="SUPFAM" id="SSF52540">
    <property type="entry name" value="P-loop containing nucleoside triphosphate hydrolases"/>
    <property type="match status" value="4"/>
</dbReference>
<dbReference type="InterPro" id="IPR003323">
    <property type="entry name" value="OTU_dom"/>
</dbReference>
<keyword evidence="5 15" id="KW-0812">Transmembrane</keyword>
<dbReference type="Gene3D" id="3.90.70.80">
    <property type="match status" value="1"/>
</dbReference>
<dbReference type="Pfam" id="PF22776">
    <property type="entry name" value="K_trans_C"/>
    <property type="match status" value="1"/>
</dbReference>
<dbReference type="Proteomes" id="UP000824890">
    <property type="component" value="Unassembled WGS sequence"/>
</dbReference>
<evidence type="ECO:0000256" key="16">
    <source>
        <dbReference type="SAM" id="MobiDB-lite"/>
    </source>
</evidence>
<feature type="transmembrane region" description="Helical" evidence="15">
    <location>
        <begin position="751"/>
        <end position="772"/>
    </location>
</feature>
<feature type="domain" description="Helicase C-terminal" evidence="19">
    <location>
        <begin position="1452"/>
        <end position="1609"/>
    </location>
</feature>
<feature type="transmembrane region" description="Helical" evidence="15">
    <location>
        <begin position="521"/>
        <end position="545"/>
    </location>
</feature>
<name>A0ABQ7X4M1_BRANA</name>
<dbReference type="InterPro" id="IPR003855">
    <property type="entry name" value="K+_transporter"/>
</dbReference>
<keyword evidence="3" id="KW-0813">Transport</keyword>